<organism evidence="7 8">
    <name type="scientific">Burkholderia glumae</name>
    <name type="common">Pseudomonas glumae</name>
    <dbReference type="NCBI Taxonomy" id="337"/>
    <lineage>
        <taxon>Bacteria</taxon>
        <taxon>Pseudomonadati</taxon>
        <taxon>Pseudomonadota</taxon>
        <taxon>Betaproteobacteria</taxon>
        <taxon>Burkholderiales</taxon>
        <taxon>Burkholderiaceae</taxon>
        <taxon>Burkholderia</taxon>
    </lineage>
</organism>
<comment type="subcellular location">
    <subcellularLocation>
        <location evidence="1">Cytoplasm</location>
        <location evidence="1">Nucleoid</location>
    </subcellularLocation>
</comment>
<sequence length="109" mass="12280">MNMTTKGYLSLLAELEALDARIAIARKAERDAAIVQIRDLMKDLDIGVDDLHEKAAKRRSTRVSNTPMYRDPISGKTWTGKGRQPVWLGDDPARFLIQPDLLTNQSDEN</sequence>
<comment type="similarity">
    <text evidence="2">Belongs to the histone-like protein H-NS family.</text>
</comment>
<evidence type="ECO:0000313" key="8">
    <source>
        <dbReference type="Proteomes" id="UP000594892"/>
    </source>
</evidence>
<dbReference type="GO" id="GO:0009295">
    <property type="term" value="C:nucleoid"/>
    <property type="evidence" value="ECO:0007669"/>
    <property type="project" value="UniProtKB-SubCell"/>
</dbReference>
<dbReference type="PANTHER" id="PTHR38097">
    <property type="match status" value="1"/>
</dbReference>
<evidence type="ECO:0000313" key="7">
    <source>
        <dbReference type="EMBL" id="QPQ94916.1"/>
    </source>
</evidence>
<protein>
    <submittedName>
        <fullName evidence="7">H-NS histone family protein</fullName>
    </submittedName>
</protein>
<gene>
    <name evidence="7" type="ORF">I6H06_29565</name>
</gene>
<dbReference type="SUPFAM" id="SSF81273">
    <property type="entry name" value="H-NS histone-like proteins"/>
    <property type="match status" value="1"/>
</dbReference>
<keyword evidence="3" id="KW-0963">Cytoplasm</keyword>
<feature type="domain" description="DNA-binding protein H-NS-like C-terminal" evidence="6">
    <location>
        <begin position="67"/>
        <end position="97"/>
    </location>
</feature>
<dbReference type="Proteomes" id="UP000594892">
    <property type="component" value="Plasmid unnamed2"/>
</dbReference>
<evidence type="ECO:0000256" key="1">
    <source>
        <dbReference type="ARBA" id="ARBA00004453"/>
    </source>
</evidence>
<dbReference type="GO" id="GO:0005829">
    <property type="term" value="C:cytosol"/>
    <property type="evidence" value="ECO:0007669"/>
    <property type="project" value="TreeGrafter"/>
</dbReference>
<keyword evidence="4" id="KW-0238">DNA-binding</keyword>
<dbReference type="GO" id="GO:0032993">
    <property type="term" value="C:protein-DNA complex"/>
    <property type="evidence" value="ECO:0007669"/>
    <property type="project" value="TreeGrafter"/>
</dbReference>
<proteinExistence type="inferred from homology"/>
<dbReference type="GO" id="GO:0003680">
    <property type="term" value="F:minor groove of adenine-thymine-rich DNA binding"/>
    <property type="evidence" value="ECO:0007669"/>
    <property type="project" value="TreeGrafter"/>
</dbReference>
<dbReference type="InterPro" id="IPR027444">
    <property type="entry name" value="H-NS_C_dom"/>
</dbReference>
<evidence type="ECO:0000256" key="3">
    <source>
        <dbReference type="ARBA" id="ARBA00022490"/>
    </source>
</evidence>
<reference evidence="7 8" key="1">
    <citation type="submission" date="2020-12" db="EMBL/GenBank/DDBJ databases">
        <title>FDA dAtabase for Regulatory Grade micrObial Sequences (FDA-ARGOS): Supporting development and validation of Infectious Disease Dx tests.</title>
        <authorList>
            <person name="Minogue T."/>
            <person name="Wolcott M."/>
            <person name="Wasieloski L."/>
            <person name="Aguilar W."/>
            <person name="Moore D."/>
            <person name="Jaissle J."/>
            <person name="Tallon L."/>
            <person name="Sadzewicz L."/>
            <person name="Zhao X."/>
            <person name="Boylan J."/>
            <person name="Ott S."/>
            <person name="Bowen H."/>
            <person name="Vavikolanu K."/>
            <person name="Mehta A."/>
            <person name="Aluvathingal J."/>
            <person name="Nadendla S."/>
            <person name="Yan Y."/>
            <person name="Sichtig H."/>
        </authorList>
    </citation>
    <scope>NUCLEOTIDE SEQUENCE [LARGE SCALE GENOMIC DNA]</scope>
    <source>
        <strain evidence="7 8">FDAARGOS_949</strain>
        <plasmid evidence="7 8">unnamed2</plasmid>
    </source>
</reference>
<dbReference type="PANTHER" id="PTHR38097:SF2">
    <property type="entry name" value="DNA-BINDING PROTEIN STPA"/>
    <property type="match status" value="1"/>
</dbReference>
<dbReference type="AlphaFoldDB" id="A0AAQ0BW97"/>
<dbReference type="GO" id="GO:0003681">
    <property type="term" value="F:bent DNA binding"/>
    <property type="evidence" value="ECO:0007669"/>
    <property type="project" value="TreeGrafter"/>
</dbReference>
<evidence type="ECO:0000259" key="6">
    <source>
        <dbReference type="Pfam" id="PF00816"/>
    </source>
</evidence>
<keyword evidence="7" id="KW-0614">Plasmid</keyword>
<accession>A0AAQ0BW97</accession>
<evidence type="ECO:0000256" key="2">
    <source>
        <dbReference type="ARBA" id="ARBA00010610"/>
    </source>
</evidence>
<dbReference type="Gene3D" id="4.10.430.30">
    <property type="match status" value="1"/>
</dbReference>
<dbReference type="GO" id="GO:0000976">
    <property type="term" value="F:transcription cis-regulatory region binding"/>
    <property type="evidence" value="ECO:0007669"/>
    <property type="project" value="TreeGrafter"/>
</dbReference>
<name>A0AAQ0BW97_BURGL</name>
<evidence type="ECO:0000256" key="5">
    <source>
        <dbReference type="SAM" id="MobiDB-lite"/>
    </source>
</evidence>
<geneLocation type="plasmid" evidence="7 8">
    <name>unnamed2</name>
</geneLocation>
<evidence type="ECO:0000256" key="4">
    <source>
        <dbReference type="ARBA" id="ARBA00023125"/>
    </source>
</evidence>
<dbReference type="EMBL" id="CP065603">
    <property type="protein sequence ID" value="QPQ94916.1"/>
    <property type="molecule type" value="Genomic_DNA"/>
</dbReference>
<dbReference type="GO" id="GO:0001217">
    <property type="term" value="F:DNA-binding transcription repressor activity"/>
    <property type="evidence" value="ECO:0007669"/>
    <property type="project" value="TreeGrafter"/>
</dbReference>
<feature type="region of interest" description="Disordered" evidence="5">
    <location>
        <begin position="57"/>
        <end position="83"/>
    </location>
</feature>
<dbReference type="Pfam" id="PF00816">
    <property type="entry name" value="Histone_HNS"/>
    <property type="match status" value="1"/>
</dbReference>